<protein>
    <submittedName>
        <fullName evidence="1">Uncharacterized protein</fullName>
    </submittedName>
</protein>
<sequence>MMSFIANSPVVLRDIMEPAFVFYVCLGTI</sequence>
<evidence type="ECO:0000313" key="1">
    <source>
        <dbReference type="EMBL" id="JAH79678.1"/>
    </source>
</evidence>
<reference evidence="1" key="2">
    <citation type="journal article" date="2015" name="Fish Shellfish Immunol.">
        <title>Early steps in the European eel (Anguilla anguilla)-Vibrio vulnificus interaction in the gills: Role of the RtxA13 toxin.</title>
        <authorList>
            <person name="Callol A."/>
            <person name="Pajuelo D."/>
            <person name="Ebbesson L."/>
            <person name="Teles M."/>
            <person name="MacKenzie S."/>
            <person name="Amaro C."/>
        </authorList>
    </citation>
    <scope>NUCLEOTIDE SEQUENCE</scope>
</reference>
<accession>A0A0E9VQX1</accession>
<proteinExistence type="predicted"/>
<dbReference type="AlphaFoldDB" id="A0A0E9VQX1"/>
<reference evidence="1" key="1">
    <citation type="submission" date="2014-11" db="EMBL/GenBank/DDBJ databases">
        <authorList>
            <person name="Amaro Gonzalez C."/>
        </authorList>
    </citation>
    <scope>NUCLEOTIDE SEQUENCE</scope>
</reference>
<organism evidence="1">
    <name type="scientific">Anguilla anguilla</name>
    <name type="common">European freshwater eel</name>
    <name type="synonym">Muraena anguilla</name>
    <dbReference type="NCBI Taxonomy" id="7936"/>
    <lineage>
        <taxon>Eukaryota</taxon>
        <taxon>Metazoa</taxon>
        <taxon>Chordata</taxon>
        <taxon>Craniata</taxon>
        <taxon>Vertebrata</taxon>
        <taxon>Euteleostomi</taxon>
        <taxon>Actinopterygii</taxon>
        <taxon>Neopterygii</taxon>
        <taxon>Teleostei</taxon>
        <taxon>Anguilliformes</taxon>
        <taxon>Anguillidae</taxon>
        <taxon>Anguilla</taxon>
    </lineage>
</organism>
<name>A0A0E9VQX1_ANGAN</name>
<dbReference type="EMBL" id="GBXM01028899">
    <property type="protein sequence ID" value="JAH79678.1"/>
    <property type="molecule type" value="Transcribed_RNA"/>
</dbReference>